<feature type="region of interest" description="Disordered" evidence="1">
    <location>
        <begin position="162"/>
        <end position="204"/>
    </location>
</feature>
<keyword evidence="2" id="KW-0812">Transmembrane</keyword>
<feature type="transmembrane region" description="Helical" evidence="2">
    <location>
        <begin position="207"/>
        <end position="224"/>
    </location>
</feature>
<dbReference type="RefSeq" id="WP_249588223.1">
    <property type="nucleotide sequence ID" value="NZ_BAAAQL010000040.1"/>
</dbReference>
<evidence type="ECO:0000313" key="4">
    <source>
        <dbReference type="EMBL" id="UQT56769.1"/>
    </source>
</evidence>
<evidence type="ECO:0000313" key="5">
    <source>
        <dbReference type="Proteomes" id="UP000829992"/>
    </source>
</evidence>
<dbReference type="EMBL" id="CP097289">
    <property type="protein sequence ID" value="UQT56769.1"/>
    <property type="molecule type" value="Genomic_DNA"/>
</dbReference>
<protein>
    <submittedName>
        <fullName evidence="4">Uncharacterized protein</fullName>
    </submittedName>
</protein>
<evidence type="ECO:0000256" key="2">
    <source>
        <dbReference type="SAM" id="Phobius"/>
    </source>
</evidence>
<keyword evidence="3" id="KW-0732">Signal</keyword>
<organism evidence="4 5">
    <name type="scientific">Streptomyces durmitorensis</name>
    <dbReference type="NCBI Taxonomy" id="319947"/>
    <lineage>
        <taxon>Bacteria</taxon>
        <taxon>Bacillati</taxon>
        <taxon>Actinomycetota</taxon>
        <taxon>Actinomycetes</taxon>
        <taxon>Kitasatosporales</taxon>
        <taxon>Streptomycetaceae</taxon>
        <taxon>Streptomyces</taxon>
    </lineage>
</organism>
<keyword evidence="2" id="KW-0472">Membrane</keyword>
<keyword evidence="2" id="KW-1133">Transmembrane helix</keyword>
<sequence>MRMRTARGMCGSVAGLAAALALGVMGAPQAVAGGPTSVLVVSPESGQSTALYVSEKEYGELERCLGTIGDIGKGRREQPPGLDMGDGSRQINVTWMVHDVQPWRVDRAYPVASGSKDGKGAKAVWIHTTTDVDSMTGTWHKAEDPARLTALFKKLGVMGASADGGNQAIPPRTDADPPPTTAPEAAGPGQAATARADDASGDSGTDWWWAAGGVAAGAAGALLLRGPLTKRRSFLVSLRGRRSHEDGPRQELRDV</sequence>
<name>A0ABY4PUY9_9ACTN</name>
<dbReference type="PROSITE" id="PS51318">
    <property type="entry name" value="TAT"/>
    <property type="match status" value="1"/>
</dbReference>
<dbReference type="InterPro" id="IPR006311">
    <property type="entry name" value="TAT_signal"/>
</dbReference>
<dbReference type="Proteomes" id="UP000829992">
    <property type="component" value="Chromosome"/>
</dbReference>
<evidence type="ECO:0000256" key="1">
    <source>
        <dbReference type="SAM" id="MobiDB-lite"/>
    </source>
</evidence>
<keyword evidence="5" id="KW-1185">Reference proteome</keyword>
<accession>A0ABY4PUY9</accession>
<proteinExistence type="predicted"/>
<feature type="compositionally biased region" description="Low complexity" evidence="1">
    <location>
        <begin position="182"/>
        <end position="194"/>
    </location>
</feature>
<feature type="chain" id="PRO_5047036608" evidence="3">
    <location>
        <begin position="33"/>
        <end position="255"/>
    </location>
</feature>
<gene>
    <name evidence="4" type="ORF">M4V62_17615</name>
</gene>
<reference evidence="4 5" key="1">
    <citation type="submission" date="2022-05" db="EMBL/GenBank/DDBJ databases">
        <authorList>
            <person name="Zhou X."/>
            <person name="Li K."/>
            <person name="Man Y."/>
        </authorList>
    </citation>
    <scope>NUCLEOTIDE SEQUENCE [LARGE SCALE GENOMIC DNA]</scope>
    <source>
        <strain evidence="4 5">MS405</strain>
    </source>
</reference>
<evidence type="ECO:0000256" key="3">
    <source>
        <dbReference type="SAM" id="SignalP"/>
    </source>
</evidence>
<feature type="signal peptide" evidence="3">
    <location>
        <begin position="1"/>
        <end position="32"/>
    </location>
</feature>